<reference evidence="2 3" key="1">
    <citation type="journal article" date="2021" name="Nat. Plants">
        <title>The Taxus genome provides insights into paclitaxel biosynthesis.</title>
        <authorList>
            <person name="Xiong X."/>
            <person name="Gou J."/>
            <person name="Liao Q."/>
            <person name="Li Y."/>
            <person name="Zhou Q."/>
            <person name="Bi G."/>
            <person name="Li C."/>
            <person name="Du R."/>
            <person name="Wang X."/>
            <person name="Sun T."/>
            <person name="Guo L."/>
            <person name="Liang H."/>
            <person name="Lu P."/>
            <person name="Wu Y."/>
            <person name="Zhang Z."/>
            <person name="Ro D.K."/>
            <person name="Shang Y."/>
            <person name="Huang S."/>
            <person name="Yan J."/>
        </authorList>
    </citation>
    <scope>NUCLEOTIDE SEQUENCE [LARGE SCALE GENOMIC DNA]</scope>
    <source>
        <strain evidence="2">Ta-2019</strain>
    </source>
</reference>
<comment type="caution">
    <text evidence="2">The sequence shown here is derived from an EMBL/GenBank/DDBJ whole genome shotgun (WGS) entry which is preliminary data.</text>
</comment>
<organism evidence="2 3">
    <name type="scientific">Taxus chinensis</name>
    <name type="common">Chinese yew</name>
    <name type="synonym">Taxus wallichiana var. chinensis</name>
    <dbReference type="NCBI Taxonomy" id="29808"/>
    <lineage>
        <taxon>Eukaryota</taxon>
        <taxon>Viridiplantae</taxon>
        <taxon>Streptophyta</taxon>
        <taxon>Embryophyta</taxon>
        <taxon>Tracheophyta</taxon>
        <taxon>Spermatophyta</taxon>
        <taxon>Pinopsida</taxon>
        <taxon>Pinidae</taxon>
        <taxon>Conifers II</taxon>
        <taxon>Cupressales</taxon>
        <taxon>Taxaceae</taxon>
        <taxon>Taxus</taxon>
    </lineage>
</organism>
<evidence type="ECO:0000313" key="3">
    <source>
        <dbReference type="Proteomes" id="UP000824469"/>
    </source>
</evidence>
<feature type="compositionally biased region" description="Polar residues" evidence="1">
    <location>
        <begin position="1"/>
        <end position="25"/>
    </location>
</feature>
<keyword evidence="3" id="KW-1185">Reference proteome</keyword>
<feature type="region of interest" description="Disordered" evidence="1">
    <location>
        <begin position="1"/>
        <end position="34"/>
    </location>
</feature>
<accession>A0AA38G6T9</accession>
<dbReference type="Proteomes" id="UP000824469">
    <property type="component" value="Unassembled WGS sequence"/>
</dbReference>
<evidence type="ECO:0000313" key="2">
    <source>
        <dbReference type="EMBL" id="KAH9317934.1"/>
    </source>
</evidence>
<feature type="non-terminal residue" evidence="2">
    <location>
        <position position="115"/>
    </location>
</feature>
<proteinExistence type="predicted"/>
<gene>
    <name evidence="2" type="ORF">KI387_019703</name>
</gene>
<protein>
    <submittedName>
        <fullName evidence="2">Uncharacterized protein</fullName>
    </submittedName>
</protein>
<dbReference type="AlphaFoldDB" id="A0AA38G6T9"/>
<evidence type="ECO:0000256" key="1">
    <source>
        <dbReference type="SAM" id="MobiDB-lite"/>
    </source>
</evidence>
<sequence>MSSVDNSIESVNNTVATAESHNINSPAREHRGEAPESSGFYFALLNELKNCGNLAFDKLVREGLLEYFLFDVSYQAKRVREELEAGYDADCDDEEERPAKRRRLTAREYYEHLRA</sequence>
<name>A0AA38G6T9_TAXCH</name>
<dbReference type="EMBL" id="JAHRHJ020000004">
    <property type="protein sequence ID" value="KAH9317934.1"/>
    <property type="molecule type" value="Genomic_DNA"/>
</dbReference>